<keyword evidence="1" id="KW-1133">Transmembrane helix</keyword>
<gene>
    <name evidence="2" type="ORF">H9701_06715</name>
</gene>
<dbReference type="SUPFAM" id="SSF51126">
    <property type="entry name" value="Pectin lyase-like"/>
    <property type="match status" value="1"/>
</dbReference>
<reference evidence="2" key="2">
    <citation type="submission" date="2021-04" db="EMBL/GenBank/DDBJ databases">
        <authorList>
            <person name="Gilroy R."/>
        </authorList>
    </citation>
    <scope>NUCLEOTIDE SEQUENCE</scope>
    <source>
        <strain evidence="2">CHK186-1790</strain>
    </source>
</reference>
<protein>
    <submittedName>
        <fullName evidence="2">Zinc ribbon domain-containing protein</fullName>
    </submittedName>
</protein>
<proteinExistence type="predicted"/>
<dbReference type="AlphaFoldDB" id="A0A9D2P167"/>
<accession>A0A9D2P167</accession>
<reference evidence="2" key="1">
    <citation type="journal article" date="2021" name="PeerJ">
        <title>Extensive microbial diversity within the chicken gut microbiome revealed by metagenomics and culture.</title>
        <authorList>
            <person name="Gilroy R."/>
            <person name="Ravi A."/>
            <person name="Getino M."/>
            <person name="Pursley I."/>
            <person name="Horton D.L."/>
            <person name="Alikhan N.F."/>
            <person name="Baker D."/>
            <person name="Gharbi K."/>
            <person name="Hall N."/>
            <person name="Watson M."/>
            <person name="Adriaenssens E.M."/>
            <person name="Foster-Nyarko E."/>
            <person name="Jarju S."/>
            <person name="Secka A."/>
            <person name="Antonio M."/>
            <person name="Oren A."/>
            <person name="Chaudhuri R.R."/>
            <person name="La Ragione R."/>
            <person name="Hildebrand F."/>
            <person name="Pallen M.J."/>
        </authorList>
    </citation>
    <scope>NUCLEOTIDE SEQUENCE</scope>
    <source>
        <strain evidence="2">CHK186-1790</strain>
    </source>
</reference>
<dbReference type="EMBL" id="DWWJ01000117">
    <property type="protein sequence ID" value="HJC41228.1"/>
    <property type="molecule type" value="Genomic_DNA"/>
</dbReference>
<evidence type="ECO:0000313" key="3">
    <source>
        <dbReference type="Proteomes" id="UP000823882"/>
    </source>
</evidence>
<evidence type="ECO:0000256" key="1">
    <source>
        <dbReference type="SAM" id="Phobius"/>
    </source>
</evidence>
<organism evidence="2 3">
    <name type="scientific">Candidatus Intestinimonas pullistercoris</name>
    <dbReference type="NCBI Taxonomy" id="2838623"/>
    <lineage>
        <taxon>Bacteria</taxon>
        <taxon>Bacillati</taxon>
        <taxon>Bacillota</taxon>
        <taxon>Clostridia</taxon>
        <taxon>Eubacteriales</taxon>
        <taxon>Intestinimonas</taxon>
    </lineage>
</organism>
<evidence type="ECO:0000313" key="2">
    <source>
        <dbReference type="EMBL" id="HJC41228.1"/>
    </source>
</evidence>
<sequence>MPEKTFVPCPKCGADLPPEASFCPYCTESFNPRTELHPPRRAWGRVLRRVLLALVLLSAGVGLYLAGLPRVYDGLGEVIYTDRDGTYQLVLARPENRYQPVSTATQDSEQGMEYRVPVQLYINHMDSGADAGQLFLQKVAQVTVEVTPPSGGADTITCTEPAPHDAFPGAALVTLIDYVVQEDFSSQVLWTLTMDNGDVIHLRRDYQFQLIQTLDYYPEEYPMETMGELQAMVDHIESTVDLPTVVNLYLPPVTYEGDLVVEERSINLYGTTAGGRRTTFTGSLRLDVDSNQLITYLQGIDFRGSGQGIAVSAAARVWAEDCAFTGWQTGLLGYGGAWVNAIDCQFEDNEVGFHFNSTGTSVSHTMYNDNLFRDNGTAVLLQNVPTDVALNFQDSVFSGNGTDIDNRCEQPLDISRAIFE</sequence>
<dbReference type="InterPro" id="IPR011050">
    <property type="entry name" value="Pectin_lyase_fold/virulence"/>
</dbReference>
<keyword evidence="1" id="KW-0472">Membrane</keyword>
<dbReference type="Proteomes" id="UP000823882">
    <property type="component" value="Unassembled WGS sequence"/>
</dbReference>
<comment type="caution">
    <text evidence="2">The sequence shown here is derived from an EMBL/GenBank/DDBJ whole genome shotgun (WGS) entry which is preliminary data.</text>
</comment>
<feature type="transmembrane region" description="Helical" evidence="1">
    <location>
        <begin position="50"/>
        <end position="68"/>
    </location>
</feature>
<name>A0A9D2P167_9FIRM</name>
<keyword evidence="1" id="KW-0812">Transmembrane</keyword>